<organism evidence="2">
    <name type="scientific">Siphoviridae sp. ctKHH22</name>
    <dbReference type="NCBI Taxonomy" id="2825439"/>
    <lineage>
        <taxon>Viruses</taxon>
        <taxon>Duplodnaviria</taxon>
        <taxon>Heunggongvirae</taxon>
        <taxon>Uroviricota</taxon>
        <taxon>Caudoviricetes</taxon>
    </lineage>
</organism>
<sequence length="34" mass="4017">MDGFCEILFSLAIILLFNNYYLQSYGDYSGFNRK</sequence>
<proteinExistence type="predicted"/>
<accession>A0A8S5Q144</accession>
<reference evidence="2" key="1">
    <citation type="journal article" date="2021" name="Proc. Natl. Acad. Sci. U.S.A.">
        <title>A Catalog of Tens of Thousands of Viruses from Human Metagenomes Reveals Hidden Associations with Chronic Diseases.</title>
        <authorList>
            <person name="Tisza M.J."/>
            <person name="Buck C.B."/>
        </authorList>
    </citation>
    <scope>NUCLEOTIDE SEQUENCE</scope>
    <source>
        <strain evidence="2">CtKHH22</strain>
    </source>
</reference>
<evidence type="ECO:0000256" key="1">
    <source>
        <dbReference type="SAM" id="Phobius"/>
    </source>
</evidence>
<evidence type="ECO:0000313" key="2">
    <source>
        <dbReference type="EMBL" id="DAE13046.1"/>
    </source>
</evidence>
<feature type="transmembrane region" description="Helical" evidence="1">
    <location>
        <begin position="7"/>
        <end position="23"/>
    </location>
</feature>
<keyword evidence="1" id="KW-1133">Transmembrane helix</keyword>
<name>A0A8S5Q144_9CAUD</name>
<dbReference type="EMBL" id="BK015563">
    <property type="protein sequence ID" value="DAE13046.1"/>
    <property type="molecule type" value="Genomic_DNA"/>
</dbReference>
<protein>
    <submittedName>
        <fullName evidence="2">Uncharacterized protein</fullName>
    </submittedName>
</protein>
<keyword evidence="1" id="KW-0472">Membrane</keyword>
<keyword evidence="1" id="KW-0812">Transmembrane</keyword>